<dbReference type="PANTHER" id="PTHR10579">
    <property type="entry name" value="CALCIUM-ACTIVATED CHLORIDE CHANNEL REGULATOR"/>
    <property type="match status" value="1"/>
</dbReference>
<proteinExistence type="predicted"/>
<feature type="compositionally biased region" description="Low complexity" evidence="1">
    <location>
        <begin position="434"/>
        <end position="457"/>
    </location>
</feature>
<evidence type="ECO:0000313" key="3">
    <source>
        <dbReference type="EMBL" id="NDV30017.1"/>
    </source>
</evidence>
<feature type="domain" description="VWFA" evidence="2">
    <location>
        <begin position="4"/>
        <end position="190"/>
    </location>
</feature>
<evidence type="ECO:0000259" key="2">
    <source>
        <dbReference type="PROSITE" id="PS50234"/>
    </source>
</evidence>
<sequence>MKKDAVFQDPENEKQTRSEGINILDLVKHSVKTIMHTLSDQDRLAVVAFDSDAITVFPPTVMTAKGRTDATAAIEKLQPRGNTNIWAGLLAGLEALRVSPDRPTPSLVPRKSTIILLTDGRPNRSPPEGEPKALKTYFEKYPLFKCQVNTFGFGYSLNSQLLHDLCYAGNGTFSFIPDAKIVGTCFVNAVANICSTMSQHAKVHLVLKGGSSFCGPIEGNLPIHETTWGRVVDIGPLQFGQNRDISVPLAISNSSEPYLEITLEYDQSTTGTHKLTYLASNRQPTANGISAVFRNKVVSTVSTIITKCDTGKSGQGVRIMKEMVEKLGSSDFASPHSENSDPRLVALYDDLSGRVSKAISTEERWKRWGKHYLLALNRSHQLQMRTNFMDPGLQVYGGSLFVKLMDEGGKVFITLPMKKTIHYQEQATSPAPANNTTKKQTPNQKKGNNAPAQKNTPKPTPPPPQPSNETYYAGCGGGCFDSSCVVEVQRRNPQSGSLEGKEMSLSLLNKGDRVTVIQQNGEKGTAKIECVVKIELSSTAQKCLYQLPSGLILTKNHPIRVNGKWSLPKEHPDAVMVESTTPYVYNVVLDHSHVMIVNETECCTLAHGIKDPIAFHPFYATQRVIERLSHLPGWDEGHVTTFGTLRQQPS</sequence>
<dbReference type="Pfam" id="PF14624">
    <property type="entry name" value="Vwaint"/>
    <property type="match status" value="1"/>
</dbReference>
<organism evidence="3">
    <name type="scientific">Arcella intermedia</name>
    <dbReference type="NCBI Taxonomy" id="1963864"/>
    <lineage>
        <taxon>Eukaryota</taxon>
        <taxon>Amoebozoa</taxon>
        <taxon>Tubulinea</taxon>
        <taxon>Elardia</taxon>
        <taxon>Arcellinida</taxon>
        <taxon>Sphaerothecina</taxon>
        <taxon>Arcellidae</taxon>
        <taxon>Arcella</taxon>
    </lineage>
</organism>
<dbReference type="AlphaFoldDB" id="A0A6B2KZD7"/>
<dbReference type="InterPro" id="IPR036465">
    <property type="entry name" value="vWFA_dom_sf"/>
</dbReference>
<dbReference type="Pfam" id="PF14623">
    <property type="entry name" value="Vint"/>
    <property type="match status" value="1"/>
</dbReference>
<dbReference type="InterPro" id="IPR002035">
    <property type="entry name" value="VWF_A"/>
</dbReference>
<name>A0A6B2KZD7_9EUKA</name>
<dbReference type="Gene3D" id="3.40.50.410">
    <property type="entry name" value="von Willebrand factor, type A domain"/>
    <property type="match status" value="1"/>
</dbReference>
<feature type="compositionally biased region" description="Polar residues" evidence="1">
    <location>
        <begin position="424"/>
        <end position="433"/>
    </location>
</feature>
<dbReference type="PANTHER" id="PTHR10579:SF156">
    <property type="entry name" value="VWFA DOMAIN-CONTAINING PROTEIN"/>
    <property type="match status" value="1"/>
</dbReference>
<feature type="region of interest" description="Disordered" evidence="1">
    <location>
        <begin position="424"/>
        <end position="469"/>
    </location>
</feature>
<dbReference type="PROSITE" id="PS50234">
    <property type="entry name" value="VWFA"/>
    <property type="match status" value="1"/>
</dbReference>
<reference evidence="3" key="1">
    <citation type="journal article" date="2020" name="J. Eukaryot. Microbiol.">
        <title>De novo Sequencing, Assembly and Annotation of the Transcriptome for the Free-Living Testate Amoeba Arcella intermedia.</title>
        <authorList>
            <person name="Ribeiro G.M."/>
            <person name="Porfirio-Sousa A.L."/>
            <person name="Maurer-Alcala X.X."/>
            <person name="Katz L.A."/>
            <person name="Lahr D.J.G."/>
        </authorList>
    </citation>
    <scope>NUCLEOTIDE SEQUENCE</scope>
</reference>
<evidence type="ECO:0000256" key="1">
    <source>
        <dbReference type="SAM" id="MobiDB-lite"/>
    </source>
</evidence>
<accession>A0A6B2KZD7</accession>
<dbReference type="InterPro" id="IPR039510">
    <property type="entry name" value="Vint_dom"/>
</dbReference>
<dbReference type="EMBL" id="GIBP01001048">
    <property type="protein sequence ID" value="NDV30017.1"/>
    <property type="molecule type" value="Transcribed_RNA"/>
</dbReference>
<dbReference type="InterPro" id="IPR032838">
    <property type="entry name" value="Vwaint_dom"/>
</dbReference>
<protein>
    <recommendedName>
        <fullName evidence="2">VWFA domain-containing protein</fullName>
    </recommendedName>
</protein>
<dbReference type="InterPro" id="IPR051266">
    <property type="entry name" value="CLCR"/>
</dbReference>
<dbReference type="SMART" id="SM00327">
    <property type="entry name" value="VWA"/>
    <property type="match status" value="1"/>
</dbReference>
<dbReference type="SUPFAM" id="SSF53300">
    <property type="entry name" value="vWA-like"/>
    <property type="match status" value="1"/>
</dbReference>
<dbReference type="Pfam" id="PF13768">
    <property type="entry name" value="VWA_3"/>
    <property type="match status" value="1"/>
</dbReference>